<evidence type="ECO:0000313" key="1">
    <source>
        <dbReference type="EMBL" id="EFW06688.1"/>
    </source>
</evidence>
<dbReference type="RefSeq" id="WP_008787353.1">
    <property type="nucleotide sequence ID" value="NZ_AKCB01000001.1"/>
</dbReference>
<evidence type="ECO:0000313" key="2">
    <source>
        <dbReference type="Proteomes" id="UP000003157"/>
    </source>
</evidence>
<comment type="caution">
    <text evidence="1">The sequence shown here is derived from an EMBL/GenBank/DDBJ whole genome shotgun (WGS) entry which is preliminary data.</text>
</comment>
<reference evidence="1 2" key="1">
    <citation type="submission" date="2010-12" db="EMBL/GenBank/DDBJ databases">
        <title>The Genome Sequence of Coprobacillus sp. strain 29_1.</title>
        <authorList>
            <consortium name="The Broad Institute Genome Sequencing Platform"/>
            <person name="Earl A."/>
            <person name="Ward D."/>
            <person name="Feldgarden M."/>
            <person name="Gevers D."/>
            <person name="Daigneault M."/>
            <person name="Sibley C.D."/>
            <person name="White A."/>
            <person name="Strauss J."/>
            <person name="Allen-Vercoe E."/>
            <person name="Young S.K."/>
            <person name="Zeng Q."/>
            <person name="Gargeya S."/>
            <person name="Fitzgerald M."/>
            <person name="Haas B."/>
            <person name="Abouelleil A."/>
            <person name="Alvarado L."/>
            <person name="Arachchi H.M."/>
            <person name="Berlin A."/>
            <person name="Brown A."/>
            <person name="Chapman S.B."/>
            <person name="Chen Z."/>
            <person name="Dunbar C."/>
            <person name="Freedman E."/>
            <person name="Gearin G."/>
            <person name="Gellesch M."/>
            <person name="Goldberg J."/>
            <person name="Griggs A."/>
            <person name="Gujja S."/>
            <person name="Heilman E."/>
            <person name="Heiman D."/>
            <person name="Howarth C."/>
            <person name="Larson L."/>
            <person name="Lui A."/>
            <person name="MacDonald P.J.P."/>
            <person name="Mehta T."/>
            <person name="Montmayeur A."/>
            <person name="Murphy C."/>
            <person name="Neiman D."/>
            <person name="Pearson M."/>
            <person name="Priest M."/>
            <person name="Roberts A."/>
            <person name="Saif S."/>
            <person name="Shea T."/>
            <person name="Shenoy N."/>
            <person name="Sisk P."/>
            <person name="Stolte C."/>
            <person name="Sykes S."/>
            <person name="White J."/>
            <person name="Yandava C."/>
            <person name="Nusbaum C."/>
            <person name="Birren B."/>
        </authorList>
    </citation>
    <scope>NUCLEOTIDE SEQUENCE [LARGE SCALE GENOMIC DNA]</scope>
    <source>
        <strain evidence="1 2">29_1</strain>
    </source>
</reference>
<proteinExistence type="predicted"/>
<accession>E7G637</accession>
<dbReference type="STRING" id="100884.GCA_000269565_01475"/>
<name>E7G637_9FIRM</name>
<dbReference type="HOGENOM" id="CLU_1358526_0_0_9"/>
<protein>
    <submittedName>
        <fullName evidence="1">Uncharacterized protein</fullName>
    </submittedName>
</protein>
<dbReference type="OrthoDB" id="1643706at2"/>
<gene>
    <name evidence="1" type="ORF">HMPREF9488_00225</name>
</gene>
<dbReference type="EMBL" id="ADKX01000001">
    <property type="protein sequence ID" value="EFW06688.1"/>
    <property type="molecule type" value="Genomic_DNA"/>
</dbReference>
<dbReference type="eggNOG" id="ENOG5033II8">
    <property type="taxonomic scope" value="Bacteria"/>
</dbReference>
<dbReference type="GeneID" id="78229350"/>
<organism evidence="1 2">
    <name type="scientific">Coprobacillus cateniformis</name>
    <dbReference type="NCBI Taxonomy" id="100884"/>
    <lineage>
        <taxon>Bacteria</taxon>
        <taxon>Bacillati</taxon>
        <taxon>Bacillota</taxon>
        <taxon>Erysipelotrichia</taxon>
        <taxon>Erysipelotrichales</taxon>
        <taxon>Coprobacillaceae</taxon>
        <taxon>Coprobacillus</taxon>
    </lineage>
</organism>
<sequence length="201" mass="24344">MRKDYKTVNDIQLGEKKDYLLKISRRKELKELIFDCLTNKQFELLLSDEKINKLFYIDALKALYKATDYDSLEYHLIMMNSLFKYQSYIDLKKQLLEKICKKAITINEYCVLRQLIDYQAISFEDLISKLHNYYEVEYEECARICLLEDHYHLAYLYLKKLEDCQDEYLLDLLCSFSFYDYASLMRHYAKNKRGYQLAPTH</sequence>
<keyword evidence="2" id="KW-1185">Reference proteome</keyword>
<dbReference type="AlphaFoldDB" id="E7G637"/>
<dbReference type="Proteomes" id="UP000003157">
    <property type="component" value="Unassembled WGS sequence"/>
</dbReference>